<accession>A0ABR4PEF0</accession>
<evidence type="ECO:0000256" key="3">
    <source>
        <dbReference type="ARBA" id="ARBA00022771"/>
    </source>
</evidence>
<keyword evidence="4" id="KW-0862">Zinc</keyword>
<proteinExistence type="predicted"/>
<comment type="caution">
    <text evidence="7">The sequence shown here is derived from an EMBL/GenBank/DDBJ whole genome shotgun (WGS) entry which is preliminary data.</text>
</comment>
<dbReference type="EMBL" id="JBFCZG010000006">
    <property type="protein sequence ID" value="KAL3421507.1"/>
    <property type="molecule type" value="Genomic_DNA"/>
</dbReference>
<dbReference type="PROSITE" id="PS00028">
    <property type="entry name" value="ZINC_FINGER_C2H2_1"/>
    <property type="match status" value="2"/>
</dbReference>
<feature type="domain" description="C2H2-type" evidence="6">
    <location>
        <begin position="62"/>
        <end position="84"/>
    </location>
</feature>
<evidence type="ECO:0000256" key="4">
    <source>
        <dbReference type="ARBA" id="ARBA00022833"/>
    </source>
</evidence>
<evidence type="ECO:0000256" key="2">
    <source>
        <dbReference type="ARBA" id="ARBA00022737"/>
    </source>
</evidence>
<dbReference type="SMART" id="SM00355">
    <property type="entry name" value="ZnF_C2H2"/>
    <property type="match status" value="6"/>
</dbReference>
<dbReference type="PROSITE" id="PS50157">
    <property type="entry name" value="ZINC_FINGER_C2H2_2"/>
    <property type="match status" value="3"/>
</dbReference>
<dbReference type="InterPro" id="IPR036236">
    <property type="entry name" value="Znf_C2H2_sf"/>
</dbReference>
<dbReference type="Gene3D" id="3.30.160.60">
    <property type="entry name" value="Classic Zinc Finger"/>
    <property type="match status" value="3"/>
</dbReference>
<dbReference type="SUPFAM" id="SSF57667">
    <property type="entry name" value="beta-beta-alpha zinc fingers"/>
    <property type="match status" value="3"/>
</dbReference>
<evidence type="ECO:0000256" key="5">
    <source>
        <dbReference type="PROSITE-ProRule" id="PRU00042"/>
    </source>
</evidence>
<feature type="domain" description="C2H2-type" evidence="6">
    <location>
        <begin position="3"/>
        <end position="33"/>
    </location>
</feature>
<sequence>MANFCYDCNRCFRTRNGLNQHLENSAAHNQDEEWECDYCDRIFRSENALDQHCANSPSHPWCFECKRLFLSESNLTTHLRSSVHMPATIDCPWCDRAFTTASGLTIHLESGACSSGIDRGQINHFVKQLDRNHVITKPLITMSGHTNIQNTASALSWNGSAYGCYLCPRRFRTLDSLNTHLKSVAHDQKIYRCPNITCRREYKLLSALVQHVESENCGVMEFSNVQKQARRGIQDMVQKMISR</sequence>
<dbReference type="Pfam" id="PF13912">
    <property type="entry name" value="zf-C2H2_6"/>
    <property type="match status" value="1"/>
</dbReference>
<name>A0ABR4PEF0_9HELO</name>
<keyword evidence="1" id="KW-0479">Metal-binding</keyword>
<dbReference type="PANTHER" id="PTHR24409">
    <property type="entry name" value="ZINC FINGER PROTEIN 142"/>
    <property type="match status" value="1"/>
</dbReference>
<keyword evidence="3 5" id="KW-0863">Zinc-finger</keyword>
<evidence type="ECO:0000259" key="6">
    <source>
        <dbReference type="PROSITE" id="PS50157"/>
    </source>
</evidence>
<evidence type="ECO:0000313" key="7">
    <source>
        <dbReference type="EMBL" id="KAL3421507.1"/>
    </source>
</evidence>
<evidence type="ECO:0000256" key="1">
    <source>
        <dbReference type="ARBA" id="ARBA00022723"/>
    </source>
</evidence>
<dbReference type="InterPro" id="IPR013087">
    <property type="entry name" value="Znf_C2H2_type"/>
</dbReference>
<dbReference type="InterPro" id="IPR022755">
    <property type="entry name" value="Znf_C2H2_jaz"/>
</dbReference>
<dbReference type="PANTHER" id="PTHR24409:SF295">
    <property type="entry name" value="AZ2-RELATED"/>
    <property type="match status" value="1"/>
</dbReference>
<feature type="domain" description="C2H2-type" evidence="6">
    <location>
        <begin position="162"/>
        <end position="186"/>
    </location>
</feature>
<gene>
    <name evidence="7" type="ORF">PVAG01_07952</name>
</gene>
<dbReference type="Proteomes" id="UP001629113">
    <property type="component" value="Unassembled WGS sequence"/>
</dbReference>
<keyword evidence="8" id="KW-1185">Reference proteome</keyword>
<keyword evidence="2" id="KW-0677">Repeat</keyword>
<dbReference type="Pfam" id="PF12874">
    <property type="entry name" value="zf-met"/>
    <property type="match status" value="1"/>
</dbReference>
<evidence type="ECO:0000313" key="8">
    <source>
        <dbReference type="Proteomes" id="UP001629113"/>
    </source>
</evidence>
<dbReference type="Pfam" id="PF00096">
    <property type="entry name" value="zf-C2H2"/>
    <property type="match status" value="1"/>
</dbReference>
<reference evidence="7 8" key="1">
    <citation type="submission" date="2024-06" db="EMBL/GenBank/DDBJ databases">
        <title>Complete genome of Phlyctema vagabunda strain 19-DSS-EL-015.</title>
        <authorList>
            <person name="Fiorenzani C."/>
        </authorList>
    </citation>
    <scope>NUCLEOTIDE SEQUENCE [LARGE SCALE GENOMIC DNA]</scope>
    <source>
        <strain evidence="7 8">19-DSS-EL-015</strain>
    </source>
</reference>
<organism evidence="7 8">
    <name type="scientific">Phlyctema vagabunda</name>
    <dbReference type="NCBI Taxonomy" id="108571"/>
    <lineage>
        <taxon>Eukaryota</taxon>
        <taxon>Fungi</taxon>
        <taxon>Dikarya</taxon>
        <taxon>Ascomycota</taxon>
        <taxon>Pezizomycotina</taxon>
        <taxon>Leotiomycetes</taxon>
        <taxon>Helotiales</taxon>
        <taxon>Dermateaceae</taxon>
        <taxon>Phlyctema</taxon>
    </lineage>
</organism>
<dbReference type="Pfam" id="PF12171">
    <property type="entry name" value="zf-C2H2_jaz"/>
    <property type="match status" value="1"/>
</dbReference>
<protein>
    <recommendedName>
        <fullName evidence="6">C2H2-type domain-containing protein</fullName>
    </recommendedName>
</protein>